<name>A0ABY5VFB8_9FIRM</name>
<organism evidence="2 3">
    <name type="scientific">Ruminococcus gauvreauii</name>
    <dbReference type="NCBI Taxonomy" id="438033"/>
    <lineage>
        <taxon>Bacteria</taxon>
        <taxon>Bacillati</taxon>
        <taxon>Bacillota</taxon>
        <taxon>Clostridia</taxon>
        <taxon>Eubacteriales</taxon>
        <taxon>Oscillospiraceae</taxon>
        <taxon>Ruminococcus</taxon>
    </lineage>
</organism>
<keyword evidence="1" id="KW-1133">Transmembrane helix</keyword>
<sequence length="105" mass="11026">MAKRYRYKLVLEEEAEGGRAALWMAAVSGLLFLAAVLISFVLAGKAGIYIGVLGLTGIMMAAAGFVTGLGSFKEKHKNHRSSTAGSLINGVLAVLWLALFLIGVS</sequence>
<keyword evidence="3" id="KW-1185">Reference proteome</keyword>
<evidence type="ECO:0000313" key="2">
    <source>
        <dbReference type="EMBL" id="UWP58718.1"/>
    </source>
</evidence>
<protein>
    <recommendedName>
        <fullName evidence="4">DUF4190 domain-containing protein</fullName>
    </recommendedName>
</protein>
<dbReference type="RefSeq" id="WP_028529064.1">
    <property type="nucleotide sequence ID" value="NZ_CABLBR010000018.1"/>
</dbReference>
<accession>A0ABY5VFB8</accession>
<proteinExistence type="predicted"/>
<feature type="transmembrane region" description="Helical" evidence="1">
    <location>
        <begin position="21"/>
        <end position="42"/>
    </location>
</feature>
<keyword evidence="1" id="KW-0472">Membrane</keyword>
<feature type="transmembrane region" description="Helical" evidence="1">
    <location>
        <begin position="48"/>
        <end position="72"/>
    </location>
</feature>
<reference evidence="2" key="1">
    <citation type="journal article" date="2022" name="Cell">
        <title>Design, construction, and in vivo augmentation of a complex gut microbiome.</title>
        <authorList>
            <person name="Cheng A.G."/>
            <person name="Ho P.Y."/>
            <person name="Aranda-Diaz A."/>
            <person name="Jain S."/>
            <person name="Yu F.B."/>
            <person name="Meng X."/>
            <person name="Wang M."/>
            <person name="Iakiviak M."/>
            <person name="Nagashima K."/>
            <person name="Zhao A."/>
            <person name="Murugkar P."/>
            <person name="Patil A."/>
            <person name="Atabakhsh K."/>
            <person name="Weakley A."/>
            <person name="Yan J."/>
            <person name="Brumbaugh A.R."/>
            <person name="Higginbottom S."/>
            <person name="Dimas A."/>
            <person name="Shiver A.L."/>
            <person name="Deutschbauer A."/>
            <person name="Neff N."/>
            <person name="Sonnenburg J.L."/>
            <person name="Huang K.C."/>
            <person name="Fischbach M.A."/>
        </authorList>
    </citation>
    <scope>NUCLEOTIDE SEQUENCE</scope>
    <source>
        <strain evidence="2">DSM 19829</strain>
    </source>
</reference>
<dbReference type="EMBL" id="CP102290">
    <property type="protein sequence ID" value="UWP58718.1"/>
    <property type="molecule type" value="Genomic_DNA"/>
</dbReference>
<feature type="transmembrane region" description="Helical" evidence="1">
    <location>
        <begin position="84"/>
        <end position="104"/>
    </location>
</feature>
<gene>
    <name evidence="2" type="ORF">NQ502_15255</name>
</gene>
<keyword evidence="1" id="KW-0812">Transmembrane</keyword>
<dbReference type="Proteomes" id="UP001060164">
    <property type="component" value="Chromosome"/>
</dbReference>
<evidence type="ECO:0008006" key="4">
    <source>
        <dbReference type="Google" id="ProtNLM"/>
    </source>
</evidence>
<evidence type="ECO:0000256" key="1">
    <source>
        <dbReference type="SAM" id="Phobius"/>
    </source>
</evidence>
<evidence type="ECO:0000313" key="3">
    <source>
        <dbReference type="Proteomes" id="UP001060164"/>
    </source>
</evidence>